<reference evidence="11 12" key="1">
    <citation type="journal article" date="2024" name="bioRxiv">
        <title>Comparative genomics of Cryptococcus and Kwoniella reveals pathogenesis evolution and contrasting karyotype dynamics via intercentromeric recombination or chromosome fusion.</title>
        <authorList>
            <person name="Coelho M.A."/>
            <person name="David-Palma M."/>
            <person name="Shea T."/>
            <person name="Bowers K."/>
            <person name="McGinley-Smith S."/>
            <person name="Mohammad A.W."/>
            <person name="Gnirke A."/>
            <person name="Yurkov A.M."/>
            <person name="Nowrousian M."/>
            <person name="Sun S."/>
            <person name="Cuomo C.A."/>
            <person name="Heitman J."/>
        </authorList>
    </citation>
    <scope>NUCLEOTIDE SEQUENCE [LARGE SCALE GENOMIC DNA]</scope>
    <source>
        <strain evidence="11 12">CBS 13917</strain>
    </source>
</reference>
<feature type="compositionally biased region" description="Polar residues" evidence="7">
    <location>
        <begin position="408"/>
        <end position="424"/>
    </location>
</feature>
<keyword evidence="2" id="KW-0813">Transport</keyword>
<feature type="signal peptide" evidence="9">
    <location>
        <begin position="1"/>
        <end position="23"/>
    </location>
</feature>
<dbReference type="RefSeq" id="XP_066803345.1">
    <property type="nucleotide sequence ID" value="XM_066945844.1"/>
</dbReference>
<organism evidence="11 12">
    <name type="scientific">Kwoniella newhampshirensis</name>
    <dbReference type="NCBI Taxonomy" id="1651941"/>
    <lineage>
        <taxon>Eukaryota</taxon>
        <taxon>Fungi</taxon>
        <taxon>Dikarya</taxon>
        <taxon>Basidiomycota</taxon>
        <taxon>Agaricomycotina</taxon>
        <taxon>Tremellomycetes</taxon>
        <taxon>Tremellales</taxon>
        <taxon>Cryptococcaceae</taxon>
        <taxon>Kwoniella</taxon>
    </lineage>
</organism>
<dbReference type="Pfam" id="PF03188">
    <property type="entry name" value="Cytochrom_B561"/>
    <property type="match status" value="1"/>
</dbReference>
<feature type="region of interest" description="Disordered" evidence="7">
    <location>
        <begin position="187"/>
        <end position="211"/>
    </location>
</feature>
<dbReference type="SMART" id="SM00665">
    <property type="entry name" value="B561"/>
    <property type="match status" value="1"/>
</dbReference>
<dbReference type="PANTHER" id="PTHR47797:SF3">
    <property type="entry name" value="CYTOCHROME B561 DOMAIN-CONTAINING PROTEIN"/>
    <property type="match status" value="1"/>
</dbReference>
<feature type="compositionally biased region" description="Pro residues" evidence="7">
    <location>
        <begin position="425"/>
        <end position="435"/>
    </location>
</feature>
<evidence type="ECO:0000256" key="7">
    <source>
        <dbReference type="SAM" id="MobiDB-lite"/>
    </source>
</evidence>
<evidence type="ECO:0000256" key="2">
    <source>
        <dbReference type="ARBA" id="ARBA00022448"/>
    </source>
</evidence>
<evidence type="ECO:0000256" key="3">
    <source>
        <dbReference type="ARBA" id="ARBA00022692"/>
    </source>
</evidence>
<protein>
    <recommendedName>
        <fullName evidence="10">Cytochrome b561 domain-containing protein</fullName>
    </recommendedName>
</protein>
<keyword evidence="6 8" id="KW-0472">Membrane</keyword>
<dbReference type="SMART" id="SM00664">
    <property type="entry name" value="DoH"/>
    <property type="match status" value="1"/>
</dbReference>
<keyword evidence="12" id="KW-1185">Reference proteome</keyword>
<proteinExistence type="predicted"/>
<feature type="chain" id="PRO_5043340159" description="Cytochrome b561 domain-containing protein" evidence="9">
    <location>
        <begin position="24"/>
        <end position="482"/>
    </location>
</feature>
<keyword evidence="5 8" id="KW-1133">Transmembrane helix</keyword>
<dbReference type="InterPro" id="IPR005018">
    <property type="entry name" value="DOMON_domain"/>
</dbReference>
<dbReference type="InterPro" id="IPR015920">
    <property type="entry name" value="Cellobiose_DH-like_cyt"/>
</dbReference>
<dbReference type="GO" id="GO:0016020">
    <property type="term" value="C:membrane"/>
    <property type="evidence" value="ECO:0007669"/>
    <property type="project" value="UniProtKB-SubCell"/>
</dbReference>
<dbReference type="InterPro" id="IPR006593">
    <property type="entry name" value="Cyt_b561/ferric_Rdtase_TM"/>
</dbReference>
<dbReference type="Pfam" id="PF16010">
    <property type="entry name" value="CDH-cyt"/>
    <property type="match status" value="1"/>
</dbReference>
<comment type="caution">
    <text evidence="11">The sequence shown here is derived from an EMBL/GenBank/DDBJ whole genome shotgun (WGS) entry which is preliminary data.</text>
</comment>
<feature type="compositionally biased region" description="Low complexity" evidence="7">
    <location>
        <begin position="197"/>
        <end position="211"/>
    </location>
</feature>
<evidence type="ECO:0000256" key="4">
    <source>
        <dbReference type="ARBA" id="ARBA00022982"/>
    </source>
</evidence>
<feature type="transmembrane region" description="Helical" evidence="8">
    <location>
        <begin position="327"/>
        <end position="348"/>
    </location>
</feature>
<evidence type="ECO:0000313" key="12">
    <source>
        <dbReference type="Proteomes" id="UP001388673"/>
    </source>
</evidence>
<feature type="transmembrane region" description="Helical" evidence="8">
    <location>
        <begin position="250"/>
        <end position="277"/>
    </location>
</feature>
<dbReference type="AlphaFoldDB" id="A0AAW0YNJ6"/>
<feature type="region of interest" description="Disordered" evidence="7">
    <location>
        <begin position="401"/>
        <end position="482"/>
    </location>
</feature>
<dbReference type="GeneID" id="92179989"/>
<accession>A0AAW0YNJ6</accession>
<keyword evidence="3 8" id="KW-0812">Transmembrane</keyword>
<dbReference type="KEGG" id="kne:92179989"/>
<evidence type="ECO:0000256" key="9">
    <source>
        <dbReference type="SAM" id="SignalP"/>
    </source>
</evidence>
<dbReference type="PANTHER" id="PTHR47797">
    <property type="entry name" value="DEHYDROGENASE, PUTATIVE (AFU_ORTHOLOGUE AFUA_8G05805)-RELATED"/>
    <property type="match status" value="1"/>
</dbReference>
<dbReference type="EMBL" id="JBCAWK010000005">
    <property type="protein sequence ID" value="KAK8858504.1"/>
    <property type="molecule type" value="Genomic_DNA"/>
</dbReference>
<dbReference type="Proteomes" id="UP001388673">
    <property type="component" value="Unassembled WGS sequence"/>
</dbReference>
<dbReference type="Gene3D" id="2.60.40.1210">
    <property type="entry name" value="Cellobiose dehydrogenase, cytochrome domain"/>
    <property type="match status" value="1"/>
</dbReference>
<name>A0AAW0YNJ6_9TREE</name>
<evidence type="ECO:0000256" key="6">
    <source>
        <dbReference type="ARBA" id="ARBA00023136"/>
    </source>
</evidence>
<feature type="transmembrane region" description="Helical" evidence="8">
    <location>
        <begin position="289"/>
        <end position="307"/>
    </location>
</feature>
<evidence type="ECO:0000256" key="5">
    <source>
        <dbReference type="ARBA" id="ARBA00022989"/>
    </source>
</evidence>
<evidence type="ECO:0000256" key="8">
    <source>
        <dbReference type="SAM" id="Phobius"/>
    </source>
</evidence>
<feature type="transmembrane region" description="Helical" evidence="8">
    <location>
        <begin position="217"/>
        <end position="238"/>
    </location>
</feature>
<gene>
    <name evidence="11" type="ORF">IAR55_002731</name>
</gene>
<dbReference type="Gene3D" id="1.20.120.1770">
    <property type="match status" value="1"/>
</dbReference>
<dbReference type="CDD" id="cd09630">
    <property type="entry name" value="CDH_like_cytochrome"/>
    <property type="match status" value="1"/>
</dbReference>
<dbReference type="SUPFAM" id="SSF49344">
    <property type="entry name" value="CBD9-like"/>
    <property type="match status" value="1"/>
</dbReference>
<dbReference type="CDD" id="cd08760">
    <property type="entry name" value="Cyt_b561_FRRS1_like"/>
    <property type="match status" value="1"/>
</dbReference>
<feature type="transmembrane region" description="Helical" evidence="8">
    <location>
        <begin position="368"/>
        <end position="387"/>
    </location>
</feature>
<keyword evidence="4" id="KW-0249">Electron transport</keyword>
<evidence type="ECO:0000313" key="11">
    <source>
        <dbReference type="EMBL" id="KAK8858504.1"/>
    </source>
</evidence>
<evidence type="ECO:0000259" key="10">
    <source>
        <dbReference type="PROSITE" id="PS50939"/>
    </source>
</evidence>
<dbReference type="PROSITE" id="PS50939">
    <property type="entry name" value="CYTOCHROME_B561"/>
    <property type="match status" value="1"/>
</dbReference>
<feature type="domain" description="Cytochrome b561" evidence="10">
    <location>
        <begin position="182"/>
        <end position="392"/>
    </location>
</feature>
<feature type="compositionally biased region" description="Basic and acidic residues" evidence="7">
    <location>
        <begin position="473"/>
        <end position="482"/>
    </location>
</feature>
<comment type="subcellular location">
    <subcellularLocation>
        <location evidence="1">Membrane</location>
    </subcellularLocation>
</comment>
<evidence type="ECO:0000256" key="1">
    <source>
        <dbReference type="ARBA" id="ARBA00004370"/>
    </source>
</evidence>
<keyword evidence="9" id="KW-0732">Signal</keyword>
<sequence>MRTESSLLTLVLAVFHLSGGVEAVVTGSQWCNQYMCVTGKHDSSANVDTWTLDPPRGRNIPRNNFGWIAIGFGSTMAHTPMVITWPNSDGSITLSQRAANSNVMPTVVSNPPRRASLVTSSSFSDSTTTSITFTIPSMSNTANSTNIIWAYSTTNPRSSAVNANIVQHLASGNTRLSLLSPLASNITTPTPHGGSGSSDNTGSGEAGTSGSTSKKTLVAHVAVGAVAAMAVLPSGILIPRVARGLSTGRWWFPAHAAVNGLIGFALVTAAFGIAVANFDGGFNSSHRKLGLTLFILTVAQTLLGLFVHFYQRPHRLQTASGRGPTNFLHITLGVVIVGIGFGTVWKGIDEEWGLYSGTGRPNVGWKVGWGLIVAIVAILYLGGYYLLPRQLRNERQAQQWASKIGQPDPSTSISSGNYGISKSYSPPPPPPPPCTLPRHPQLPDGGYVPPPPPAHPMTATRRLPPPLPTSPHRPGEYEMDTR</sequence>